<proteinExistence type="predicted"/>
<keyword evidence="2" id="KW-1185">Reference proteome</keyword>
<gene>
    <name evidence="1" type="ORF">ACF1HC_39695</name>
</gene>
<name>A0ABW6Z995_9ACTN</name>
<comment type="caution">
    <text evidence="1">The sequence shown here is derived from an EMBL/GenBank/DDBJ whole genome shotgun (WGS) entry which is preliminary data.</text>
</comment>
<protein>
    <submittedName>
        <fullName evidence="1">Uncharacterized protein</fullName>
    </submittedName>
</protein>
<sequence>MSEQVKTEETLGTWLEGHHRVEGPSDATGGEELHIYAKYASGGPVYGESAGYDQFESTERTSIVDVTVPLHGALALELRTETDPETGGLSCRLGCAVPFHSPVRLGEAKGNLNDGVSMSFDYEVARGRVTVYVKNAWVWLRYDGKAMGKHLLFDTRLYHLPL</sequence>
<reference evidence="1 2" key="1">
    <citation type="submission" date="2024-10" db="EMBL/GenBank/DDBJ databases">
        <title>The Natural Products Discovery Center: Release of the First 8490 Sequenced Strains for Exploring Actinobacteria Biosynthetic Diversity.</title>
        <authorList>
            <person name="Kalkreuter E."/>
            <person name="Kautsar S.A."/>
            <person name="Yang D."/>
            <person name="Bader C.D."/>
            <person name="Teijaro C.N."/>
            <person name="Fluegel L."/>
            <person name="Davis C.M."/>
            <person name="Simpson J.R."/>
            <person name="Lauterbach L."/>
            <person name="Steele A.D."/>
            <person name="Gui C."/>
            <person name="Meng S."/>
            <person name="Li G."/>
            <person name="Viehrig K."/>
            <person name="Ye F."/>
            <person name="Su P."/>
            <person name="Kiefer A.F."/>
            <person name="Nichols A."/>
            <person name="Cepeda A.J."/>
            <person name="Yan W."/>
            <person name="Fan B."/>
            <person name="Jiang Y."/>
            <person name="Adhikari A."/>
            <person name="Zheng C.-J."/>
            <person name="Schuster L."/>
            <person name="Cowan T.M."/>
            <person name="Smanski M.J."/>
            <person name="Chevrette M.G."/>
            <person name="De Carvalho L.P.S."/>
            <person name="Shen B."/>
        </authorList>
    </citation>
    <scope>NUCLEOTIDE SEQUENCE [LARGE SCALE GENOMIC DNA]</scope>
    <source>
        <strain evidence="1 2">NPDC013366</strain>
    </source>
</reference>
<dbReference type="Proteomes" id="UP001603418">
    <property type="component" value="Unassembled WGS sequence"/>
</dbReference>
<accession>A0ABW6Z995</accession>
<organism evidence="1 2">
    <name type="scientific">Streptomyces eurythermus</name>
    <dbReference type="NCBI Taxonomy" id="42237"/>
    <lineage>
        <taxon>Bacteria</taxon>
        <taxon>Bacillati</taxon>
        <taxon>Actinomycetota</taxon>
        <taxon>Actinomycetes</taxon>
        <taxon>Kitasatosporales</taxon>
        <taxon>Streptomycetaceae</taxon>
        <taxon>Streptomyces</taxon>
    </lineage>
</organism>
<dbReference type="EMBL" id="JBICBM010000034">
    <property type="protein sequence ID" value="MFF9887639.1"/>
    <property type="molecule type" value="Genomic_DNA"/>
</dbReference>
<evidence type="ECO:0000313" key="1">
    <source>
        <dbReference type="EMBL" id="MFF9887639.1"/>
    </source>
</evidence>
<dbReference type="RefSeq" id="WP_167513354.1">
    <property type="nucleotide sequence ID" value="NZ_JBICBM010000034.1"/>
</dbReference>
<evidence type="ECO:0000313" key="2">
    <source>
        <dbReference type="Proteomes" id="UP001603418"/>
    </source>
</evidence>